<evidence type="ECO:0000313" key="2">
    <source>
        <dbReference type="Proteomes" id="UP000005446"/>
    </source>
</evidence>
<dbReference type="HOGENOM" id="CLU_2654715_0_0_1"/>
<evidence type="ECO:0000313" key="1">
    <source>
        <dbReference type="EMBL" id="EHL01111.1"/>
    </source>
</evidence>
<dbReference type="AlphaFoldDB" id="H0EK81"/>
<comment type="caution">
    <text evidence="1">The sequence shown here is derived from an EMBL/GenBank/DDBJ whole genome shotgun (WGS) entry which is preliminary data.</text>
</comment>
<reference evidence="1 2" key="1">
    <citation type="journal article" date="2012" name="Eukaryot. Cell">
        <title>Genome sequence of the fungus Glarea lozoyensis: the first genome sequence of a species from the Helotiaceae family.</title>
        <authorList>
            <person name="Youssar L."/>
            <person name="Gruening B.A."/>
            <person name="Erxleben A."/>
            <person name="Guenther S."/>
            <person name="Huettel W."/>
        </authorList>
    </citation>
    <scope>NUCLEOTIDE SEQUENCE [LARGE SCALE GENOMIC DNA]</scope>
    <source>
        <strain evidence="2">ATCC 74030 / MF5533</strain>
    </source>
</reference>
<sequence length="76" mass="8336">MLKFGMIHSLRHVWGNISAYGALFFLLGADPRMFARDVGKECLLAGVSGAFESDRAPVAFWHDGGVEGSVKNFKTF</sequence>
<dbReference type="EMBL" id="AGUE01000061">
    <property type="protein sequence ID" value="EHL01111.1"/>
    <property type="molecule type" value="Genomic_DNA"/>
</dbReference>
<proteinExistence type="predicted"/>
<keyword evidence="2" id="KW-1185">Reference proteome</keyword>
<dbReference type="Proteomes" id="UP000005446">
    <property type="component" value="Unassembled WGS sequence"/>
</dbReference>
<organism evidence="1 2">
    <name type="scientific">Glarea lozoyensis (strain ATCC 74030 / MF5533)</name>
    <dbReference type="NCBI Taxonomy" id="1104152"/>
    <lineage>
        <taxon>Eukaryota</taxon>
        <taxon>Fungi</taxon>
        <taxon>Dikarya</taxon>
        <taxon>Ascomycota</taxon>
        <taxon>Pezizomycotina</taxon>
        <taxon>Leotiomycetes</taxon>
        <taxon>Helotiales</taxon>
        <taxon>Helotiaceae</taxon>
        <taxon>Glarea</taxon>
    </lineage>
</organism>
<name>H0EK81_GLAL7</name>
<accession>H0EK81</accession>
<dbReference type="InParanoid" id="H0EK81"/>
<gene>
    <name evidence="1" type="ORF">M7I_2973</name>
</gene>
<protein>
    <submittedName>
        <fullName evidence="1">Uncharacterized protein</fullName>
    </submittedName>
</protein>